<gene>
    <name evidence="1" type="ORF">BTR14_03240</name>
</gene>
<evidence type="ECO:0000313" key="1">
    <source>
        <dbReference type="EMBL" id="OQP87884.1"/>
    </source>
</evidence>
<reference evidence="1 2" key="1">
    <citation type="journal article" date="2017" name="Antonie Van Leeuwenhoek">
        <title>Rhizobium rhizosphaerae sp. nov., a novel species isolated from rice rhizosphere.</title>
        <authorList>
            <person name="Zhao J.J."/>
            <person name="Zhang J."/>
            <person name="Zhang R.J."/>
            <person name="Zhang C.W."/>
            <person name="Yin H.Q."/>
            <person name="Zhang X.X."/>
        </authorList>
    </citation>
    <scope>NUCLEOTIDE SEQUENCE [LARGE SCALE GENOMIC DNA]</scope>
    <source>
        <strain evidence="1 2">RD15</strain>
    </source>
</reference>
<protein>
    <submittedName>
        <fullName evidence="1">Uncharacterized protein</fullName>
    </submittedName>
</protein>
<keyword evidence="2" id="KW-1185">Reference proteome</keyword>
<sequence>MAQVHNCPDASAILTAHGIAIVPANQEPRAGETRAVGTLQQIVASRGKDHAEFVVMTLTEAGNGRACLNKSMLWAVSDLVLVAERNYPDIMRNDVEQWFSVFDALALGWLQAYAADLDGIVPKRHALVGMIWERLTRIWDNQPARCSDPKTLS</sequence>
<comment type="caution">
    <text evidence="1">The sequence shown here is derived from an EMBL/GenBank/DDBJ whole genome shotgun (WGS) entry which is preliminary data.</text>
</comment>
<evidence type="ECO:0000313" key="2">
    <source>
        <dbReference type="Proteomes" id="UP000192652"/>
    </source>
</evidence>
<name>A0ABX3PI32_9HYPH</name>
<proteinExistence type="predicted"/>
<accession>A0ABX3PI32</accession>
<organism evidence="1 2">
    <name type="scientific">Xaviernesmea rhizosphaerae</name>
    <dbReference type="NCBI Taxonomy" id="1672749"/>
    <lineage>
        <taxon>Bacteria</taxon>
        <taxon>Pseudomonadati</taxon>
        <taxon>Pseudomonadota</taxon>
        <taxon>Alphaproteobacteria</taxon>
        <taxon>Hyphomicrobiales</taxon>
        <taxon>Rhizobiaceae</taxon>
        <taxon>Rhizobium/Agrobacterium group</taxon>
        <taxon>Xaviernesmea</taxon>
    </lineage>
</organism>
<dbReference type="EMBL" id="MSPX01000002">
    <property type="protein sequence ID" value="OQP87884.1"/>
    <property type="molecule type" value="Genomic_DNA"/>
</dbReference>
<dbReference type="Proteomes" id="UP000192652">
    <property type="component" value="Unassembled WGS sequence"/>
</dbReference>